<organism evidence="1 2">
    <name type="scientific">Pradoshia eiseniae</name>
    <dbReference type="NCBI Taxonomy" id="2064768"/>
    <lineage>
        <taxon>Bacteria</taxon>
        <taxon>Bacillati</taxon>
        <taxon>Bacillota</taxon>
        <taxon>Bacilli</taxon>
        <taxon>Bacillales</taxon>
        <taxon>Bacillaceae</taxon>
        <taxon>Pradoshia</taxon>
    </lineage>
</organism>
<evidence type="ECO:0000313" key="1">
    <source>
        <dbReference type="EMBL" id="PQD95136.1"/>
    </source>
</evidence>
<dbReference type="Proteomes" id="UP000239663">
    <property type="component" value="Unassembled WGS sequence"/>
</dbReference>
<dbReference type="AlphaFoldDB" id="A0A2S7MZE1"/>
<dbReference type="Pfam" id="PF08868">
    <property type="entry name" value="YugN"/>
    <property type="match status" value="1"/>
</dbReference>
<protein>
    <submittedName>
        <fullName evidence="1">Uncharacterized protein</fullName>
    </submittedName>
</protein>
<dbReference type="EMBL" id="PKOZ01000005">
    <property type="protein sequence ID" value="PQD95136.1"/>
    <property type="molecule type" value="Genomic_DNA"/>
</dbReference>
<evidence type="ECO:0000313" key="2">
    <source>
        <dbReference type="Proteomes" id="UP000239663"/>
    </source>
</evidence>
<dbReference type="InterPro" id="IPR036491">
    <property type="entry name" value="YugN-like_sf"/>
</dbReference>
<dbReference type="InterPro" id="IPR014967">
    <property type="entry name" value="Uncharacterised_YugN-like"/>
</dbReference>
<gene>
    <name evidence="1" type="ORF">CYL18_10140</name>
</gene>
<keyword evidence="2" id="KW-1185">Reference proteome</keyword>
<accession>A0A2S7MZE1</accession>
<sequence>MIGSGCIFRHRHSFTIHTYRPGGGRYGYSKYPGGLHMIILPSRLKNTVVAYLHARSQLSSRGYIVGGNWDYEMGYFDYLLDDSTRTNYLRIPFYACKGSIEDKNGIIRMGNPYLLSVYDRMGLACSRVDEDERGIPASYINRGMELLEQAEEALLGS</sequence>
<reference evidence="1 2" key="1">
    <citation type="submission" date="2017-12" db="EMBL/GenBank/DDBJ databases">
        <title>Taxonomic description and draft genome of Pradoshia cofamensis Gen. nov., sp. nov., a thermotolerant bacillale isolated from anterior gut of earthworm Eisenia fetida.</title>
        <authorList>
            <person name="Saha T."/>
            <person name="Chakraborty R."/>
        </authorList>
    </citation>
    <scope>NUCLEOTIDE SEQUENCE [LARGE SCALE GENOMIC DNA]</scope>
    <source>
        <strain evidence="1 2">EAG3</strain>
    </source>
</reference>
<name>A0A2S7MZE1_9BACI</name>
<dbReference type="Gene3D" id="3.30.310.100">
    <property type="entry name" value="YugN-like"/>
    <property type="match status" value="1"/>
</dbReference>
<comment type="caution">
    <text evidence="1">The sequence shown here is derived from an EMBL/GenBank/DDBJ whole genome shotgun (WGS) entry which is preliminary data.</text>
</comment>
<proteinExistence type="predicted"/>
<dbReference type="SUPFAM" id="SSF160755">
    <property type="entry name" value="YugN-like"/>
    <property type="match status" value="1"/>
</dbReference>